<gene>
    <name evidence="2" type="ORF">OIDMADRAFT_49842</name>
</gene>
<dbReference type="EMBL" id="KN832871">
    <property type="protein sequence ID" value="KIN06354.1"/>
    <property type="molecule type" value="Genomic_DNA"/>
</dbReference>
<dbReference type="AlphaFoldDB" id="A0A0C3D4X9"/>
<evidence type="ECO:0000313" key="3">
    <source>
        <dbReference type="Proteomes" id="UP000054321"/>
    </source>
</evidence>
<accession>A0A0C3D4X9</accession>
<name>A0A0C3D4X9_OIDMZ</name>
<sequence length="120" mass="13488">MALDCQMHDVEFLLDGSSSPVEQSTPSARPSSVNPPPPPPDPKQNPRRNFNVSSIWTGFCQRQDDSPRRVQRILLFRTDLAPLPDLTEDGLTRTHQTTGTRIAMPHKTLECTVQKNQRAL</sequence>
<protein>
    <submittedName>
        <fullName evidence="2">Uncharacterized protein</fullName>
    </submittedName>
</protein>
<dbReference type="Proteomes" id="UP000054321">
    <property type="component" value="Unassembled WGS sequence"/>
</dbReference>
<organism evidence="2 3">
    <name type="scientific">Oidiodendron maius (strain Zn)</name>
    <dbReference type="NCBI Taxonomy" id="913774"/>
    <lineage>
        <taxon>Eukaryota</taxon>
        <taxon>Fungi</taxon>
        <taxon>Dikarya</taxon>
        <taxon>Ascomycota</taxon>
        <taxon>Pezizomycotina</taxon>
        <taxon>Leotiomycetes</taxon>
        <taxon>Leotiomycetes incertae sedis</taxon>
        <taxon>Myxotrichaceae</taxon>
        <taxon>Oidiodendron</taxon>
    </lineage>
</organism>
<feature type="region of interest" description="Disordered" evidence="1">
    <location>
        <begin position="13"/>
        <end position="50"/>
    </location>
</feature>
<dbReference type="InParanoid" id="A0A0C3D4X9"/>
<dbReference type="HOGENOM" id="CLU_2050304_0_0_1"/>
<evidence type="ECO:0000313" key="2">
    <source>
        <dbReference type="EMBL" id="KIN06354.1"/>
    </source>
</evidence>
<reference evidence="3" key="2">
    <citation type="submission" date="2015-01" db="EMBL/GenBank/DDBJ databases">
        <title>Evolutionary Origins and Diversification of the Mycorrhizal Mutualists.</title>
        <authorList>
            <consortium name="DOE Joint Genome Institute"/>
            <consortium name="Mycorrhizal Genomics Consortium"/>
            <person name="Kohler A."/>
            <person name="Kuo A."/>
            <person name="Nagy L.G."/>
            <person name="Floudas D."/>
            <person name="Copeland A."/>
            <person name="Barry K.W."/>
            <person name="Cichocki N."/>
            <person name="Veneault-Fourrey C."/>
            <person name="LaButti K."/>
            <person name="Lindquist E.A."/>
            <person name="Lipzen A."/>
            <person name="Lundell T."/>
            <person name="Morin E."/>
            <person name="Murat C."/>
            <person name="Riley R."/>
            <person name="Ohm R."/>
            <person name="Sun H."/>
            <person name="Tunlid A."/>
            <person name="Henrissat B."/>
            <person name="Grigoriev I.V."/>
            <person name="Hibbett D.S."/>
            <person name="Martin F."/>
        </authorList>
    </citation>
    <scope>NUCLEOTIDE SEQUENCE [LARGE SCALE GENOMIC DNA]</scope>
    <source>
        <strain evidence="3">Zn</strain>
    </source>
</reference>
<evidence type="ECO:0000256" key="1">
    <source>
        <dbReference type="SAM" id="MobiDB-lite"/>
    </source>
</evidence>
<feature type="compositionally biased region" description="Pro residues" evidence="1">
    <location>
        <begin position="33"/>
        <end position="43"/>
    </location>
</feature>
<reference evidence="2 3" key="1">
    <citation type="submission" date="2014-04" db="EMBL/GenBank/DDBJ databases">
        <authorList>
            <consortium name="DOE Joint Genome Institute"/>
            <person name="Kuo A."/>
            <person name="Martino E."/>
            <person name="Perotto S."/>
            <person name="Kohler A."/>
            <person name="Nagy L.G."/>
            <person name="Floudas D."/>
            <person name="Copeland A."/>
            <person name="Barry K.W."/>
            <person name="Cichocki N."/>
            <person name="Veneault-Fourrey C."/>
            <person name="LaButti K."/>
            <person name="Lindquist E.A."/>
            <person name="Lipzen A."/>
            <person name="Lundell T."/>
            <person name="Morin E."/>
            <person name="Murat C."/>
            <person name="Sun H."/>
            <person name="Tunlid A."/>
            <person name="Henrissat B."/>
            <person name="Grigoriev I.V."/>
            <person name="Hibbett D.S."/>
            <person name="Martin F."/>
            <person name="Nordberg H.P."/>
            <person name="Cantor M.N."/>
            <person name="Hua S.X."/>
        </authorList>
    </citation>
    <scope>NUCLEOTIDE SEQUENCE [LARGE SCALE GENOMIC DNA]</scope>
    <source>
        <strain evidence="2 3">Zn</strain>
    </source>
</reference>
<proteinExistence type="predicted"/>
<feature type="compositionally biased region" description="Polar residues" evidence="1">
    <location>
        <begin position="16"/>
        <end position="25"/>
    </location>
</feature>
<keyword evidence="3" id="KW-1185">Reference proteome</keyword>